<accession>A0A9N9S8Z4</accession>
<name>A0A9N9S8Z4_PHACE</name>
<sequence>MQSKEFIETIVDNVTEAIVKTLDKRFTDLENSVASLKSDFDSAQHKIAEKTQSLENTMSDETRKREEAEMKLEYSDQLSRQTSLRIFNLREMSKENTRTELIDLFNSKMGMKLKSEDIEICYRVGKQNNKHSRCTYLKLSNIAVKQNIYAKKKMLKGTGIVVKEDLTKKKVDLVNQIAEKIGFKNVWPENGKIYVFHNERTQLITSTNNLQELQNK</sequence>
<evidence type="ECO:0000313" key="3">
    <source>
        <dbReference type="Proteomes" id="UP001153737"/>
    </source>
</evidence>
<organism evidence="2 3">
    <name type="scientific">Phaedon cochleariae</name>
    <name type="common">Mustard beetle</name>
    <dbReference type="NCBI Taxonomy" id="80249"/>
    <lineage>
        <taxon>Eukaryota</taxon>
        <taxon>Metazoa</taxon>
        <taxon>Ecdysozoa</taxon>
        <taxon>Arthropoda</taxon>
        <taxon>Hexapoda</taxon>
        <taxon>Insecta</taxon>
        <taxon>Pterygota</taxon>
        <taxon>Neoptera</taxon>
        <taxon>Endopterygota</taxon>
        <taxon>Coleoptera</taxon>
        <taxon>Polyphaga</taxon>
        <taxon>Cucujiformia</taxon>
        <taxon>Chrysomeloidea</taxon>
        <taxon>Chrysomelidae</taxon>
        <taxon>Chrysomelinae</taxon>
        <taxon>Chrysomelini</taxon>
        <taxon>Phaedon</taxon>
    </lineage>
</organism>
<dbReference type="OrthoDB" id="10066957at2759"/>
<feature type="coiled-coil region" evidence="1">
    <location>
        <begin position="19"/>
        <end position="71"/>
    </location>
</feature>
<proteinExistence type="predicted"/>
<reference evidence="2" key="2">
    <citation type="submission" date="2022-10" db="EMBL/GenBank/DDBJ databases">
        <authorList>
            <consortium name="ENA_rothamsted_submissions"/>
            <consortium name="culmorum"/>
            <person name="King R."/>
        </authorList>
    </citation>
    <scope>NUCLEOTIDE SEQUENCE</scope>
</reference>
<evidence type="ECO:0000313" key="2">
    <source>
        <dbReference type="EMBL" id="CAG9812893.1"/>
    </source>
</evidence>
<dbReference type="AlphaFoldDB" id="A0A9N9S8Z4"/>
<protein>
    <submittedName>
        <fullName evidence="2">Uncharacterized protein</fullName>
    </submittedName>
</protein>
<dbReference type="Proteomes" id="UP001153737">
    <property type="component" value="Chromosome 1"/>
</dbReference>
<keyword evidence="3" id="KW-1185">Reference proteome</keyword>
<dbReference type="EMBL" id="OU896707">
    <property type="protein sequence ID" value="CAG9812893.1"/>
    <property type="molecule type" value="Genomic_DNA"/>
</dbReference>
<evidence type="ECO:0000256" key="1">
    <source>
        <dbReference type="SAM" id="Coils"/>
    </source>
</evidence>
<reference evidence="2" key="1">
    <citation type="submission" date="2022-01" db="EMBL/GenBank/DDBJ databases">
        <authorList>
            <person name="King R."/>
        </authorList>
    </citation>
    <scope>NUCLEOTIDE SEQUENCE</scope>
</reference>
<keyword evidence="1" id="KW-0175">Coiled coil</keyword>
<gene>
    <name evidence="2" type="ORF">PHAECO_LOCUS202</name>
</gene>